<comment type="subcellular location">
    <subcellularLocation>
        <location evidence="3">Secreted</location>
    </subcellularLocation>
</comment>
<dbReference type="Proteomes" id="UP000224634">
    <property type="component" value="Unassembled WGS sequence"/>
</dbReference>
<evidence type="ECO:0000256" key="14">
    <source>
        <dbReference type="ARBA" id="ARBA00023316"/>
    </source>
</evidence>
<dbReference type="Pfam" id="PF21365">
    <property type="entry name" value="Glyco_hydro_31_3rd"/>
    <property type="match status" value="1"/>
</dbReference>
<accession>A0A2B7Z0Y9</accession>
<dbReference type="GO" id="GO:0071555">
    <property type="term" value="P:cell wall organization"/>
    <property type="evidence" value="ECO:0007669"/>
    <property type="project" value="UniProtKB-KW"/>
</dbReference>
<dbReference type="CDD" id="cd06602">
    <property type="entry name" value="GH31_MGAM_SI_GAA"/>
    <property type="match status" value="1"/>
</dbReference>
<evidence type="ECO:0000256" key="19">
    <source>
        <dbReference type="SAM" id="SignalP"/>
    </source>
</evidence>
<evidence type="ECO:0000259" key="22">
    <source>
        <dbReference type="Pfam" id="PF21365"/>
    </source>
</evidence>
<evidence type="ECO:0000256" key="1">
    <source>
        <dbReference type="ARBA" id="ARBA00000448"/>
    </source>
</evidence>
<evidence type="ECO:0000256" key="8">
    <source>
        <dbReference type="ARBA" id="ARBA00022525"/>
    </source>
</evidence>
<dbReference type="Gene3D" id="2.60.40.1180">
    <property type="entry name" value="Golgi alpha-mannosidase II"/>
    <property type="match status" value="2"/>
</dbReference>
<feature type="signal peptide" evidence="19">
    <location>
        <begin position="1"/>
        <end position="31"/>
    </location>
</feature>
<organism evidence="23 24">
    <name type="scientific">Polytolypa hystricis (strain UAMH7299)</name>
    <dbReference type="NCBI Taxonomy" id="1447883"/>
    <lineage>
        <taxon>Eukaryota</taxon>
        <taxon>Fungi</taxon>
        <taxon>Dikarya</taxon>
        <taxon>Ascomycota</taxon>
        <taxon>Pezizomycotina</taxon>
        <taxon>Eurotiomycetes</taxon>
        <taxon>Eurotiomycetidae</taxon>
        <taxon>Onygenales</taxon>
        <taxon>Onygenales incertae sedis</taxon>
        <taxon>Polytolypa</taxon>
    </lineage>
</organism>
<feature type="region of interest" description="Disordered" evidence="18">
    <location>
        <begin position="457"/>
        <end position="489"/>
    </location>
</feature>
<evidence type="ECO:0000256" key="5">
    <source>
        <dbReference type="ARBA" id="ARBA00012741"/>
    </source>
</evidence>
<feature type="chain" id="PRO_5012699383" description="Probable alpha/beta-glucosidase agdC" evidence="19">
    <location>
        <begin position="32"/>
        <end position="904"/>
    </location>
</feature>
<evidence type="ECO:0000256" key="9">
    <source>
        <dbReference type="ARBA" id="ARBA00022729"/>
    </source>
</evidence>
<evidence type="ECO:0000256" key="3">
    <source>
        <dbReference type="ARBA" id="ARBA00004613"/>
    </source>
</evidence>
<gene>
    <name evidence="23" type="ORF">AJ80_01811</name>
</gene>
<dbReference type="GO" id="GO:0000272">
    <property type="term" value="P:polysaccharide catabolic process"/>
    <property type="evidence" value="ECO:0007669"/>
    <property type="project" value="UniProtKB-KW"/>
</dbReference>
<dbReference type="STRING" id="1447883.A0A2B7Z0Y9"/>
<evidence type="ECO:0000256" key="12">
    <source>
        <dbReference type="ARBA" id="ARBA00023277"/>
    </source>
</evidence>
<keyword evidence="8" id="KW-0964">Secreted</keyword>
<evidence type="ECO:0000256" key="4">
    <source>
        <dbReference type="ARBA" id="ARBA00007806"/>
    </source>
</evidence>
<evidence type="ECO:0000256" key="2">
    <source>
        <dbReference type="ARBA" id="ARBA00001657"/>
    </source>
</evidence>
<dbReference type="AlphaFoldDB" id="A0A2B7Z0Y9"/>
<dbReference type="SUPFAM" id="SSF51445">
    <property type="entry name" value="(Trans)glycosidases"/>
    <property type="match status" value="1"/>
</dbReference>
<dbReference type="GO" id="GO:0030246">
    <property type="term" value="F:carbohydrate binding"/>
    <property type="evidence" value="ECO:0007669"/>
    <property type="project" value="InterPro"/>
</dbReference>
<keyword evidence="14" id="KW-0961">Cell wall biogenesis/degradation</keyword>
<keyword evidence="13 17" id="KW-0326">Glycosidase</keyword>
<dbReference type="CDD" id="cd14752">
    <property type="entry name" value="GH31_N"/>
    <property type="match status" value="1"/>
</dbReference>
<dbReference type="GO" id="GO:0008422">
    <property type="term" value="F:beta-glucosidase activity"/>
    <property type="evidence" value="ECO:0007669"/>
    <property type="project" value="UniProtKB-EC"/>
</dbReference>
<evidence type="ECO:0000256" key="6">
    <source>
        <dbReference type="ARBA" id="ARBA00012744"/>
    </source>
</evidence>
<dbReference type="InterPro" id="IPR017853">
    <property type="entry name" value="GH"/>
</dbReference>
<name>A0A2B7Z0Y9_POLH7</name>
<feature type="domain" description="Glycoside hydrolase family 31 N-terminal" evidence="21">
    <location>
        <begin position="122"/>
        <end position="234"/>
    </location>
</feature>
<dbReference type="PANTHER" id="PTHR22762">
    <property type="entry name" value="ALPHA-GLUCOSIDASE"/>
    <property type="match status" value="1"/>
</dbReference>
<keyword evidence="15" id="KW-0624">Polysaccharide degradation</keyword>
<dbReference type="PROSITE" id="PS51257">
    <property type="entry name" value="PROKAR_LIPOPROTEIN"/>
    <property type="match status" value="1"/>
</dbReference>
<comment type="caution">
    <text evidence="23">The sequence shown here is derived from an EMBL/GenBank/DDBJ whole genome shotgun (WGS) entry which is preliminary data.</text>
</comment>
<dbReference type="InterPro" id="IPR000322">
    <property type="entry name" value="Glyco_hydro_31_TIM"/>
</dbReference>
<keyword evidence="24" id="KW-1185">Reference proteome</keyword>
<feature type="compositionally biased region" description="Basic and acidic residues" evidence="18">
    <location>
        <begin position="457"/>
        <end position="476"/>
    </location>
</feature>
<reference evidence="23 24" key="1">
    <citation type="submission" date="2017-10" db="EMBL/GenBank/DDBJ databases">
        <title>Comparative genomics in systemic dimorphic fungi from Ajellomycetaceae.</title>
        <authorList>
            <person name="Munoz J.F."/>
            <person name="Mcewen J.G."/>
            <person name="Clay O.K."/>
            <person name="Cuomo C.A."/>
        </authorList>
    </citation>
    <scope>NUCLEOTIDE SEQUENCE [LARGE SCALE GENOMIC DNA]</scope>
    <source>
        <strain evidence="23 24">UAMH7299</strain>
    </source>
</reference>
<proteinExistence type="inferred from homology"/>
<dbReference type="InterPro" id="IPR048395">
    <property type="entry name" value="Glyco_hydro_31_C"/>
</dbReference>
<dbReference type="PROSITE" id="PS00129">
    <property type="entry name" value="GLYCOSYL_HYDROL_F31_1"/>
    <property type="match status" value="1"/>
</dbReference>
<keyword evidence="11" id="KW-0325">Glycoprotein</keyword>
<dbReference type="InterPro" id="IPR013780">
    <property type="entry name" value="Glyco_hydro_b"/>
</dbReference>
<evidence type="ECO:0000256" key="11">
    <source>
        <dbReference type="ARBA" id="ARBA00023180"/>
    </source>
</evidence>
<dbReference type="SUPFAM" id="SSF74650">
    <property type="entry name" value="Galactose mutarotase-like"/>
    <property type="match status" value="1"/>
</dbReference>
<dbReference type="SUPFAM" id="SSF51011">
    <property type="entry name" value="Glycosyl hydrolase domain"/>
    <property type="match status" value="1"/>
</dbReference>
<evidence type="ECO:0000259" key="21">
    <source>
        <dbReference type="Pfam" id="PF13802"/>
    </source>
</evidence>
<evidence type="ECO:0000259" key="20">
    <source>
        <dbReference type="Pfam" id="PF01055"/>
    </source>
</evidence>
<keyword evidence="9 19" id="KW-0732">Signal</keyword>
<dbReference type="InterPro" id="IPR025887">
    <property type="entry name" value="Glyco_hydro_31_N_dom"/>
</dbReference>
<comment type="function">
    <text evidence="16">Glucosidase involved in the degradation of cellulosic biomass. Has both alpha- and beta-glucosidase activity.</text>
</comment>
<dbReference type="InterPro" id="IPR030458">
    <property type="entry name" value="Glyco_hydro_31_AS"/>
</dbReference>
<dbReference type="Gene3D" id="3.20.20.80">
    <property type="entry name" value="Glycosidases"/>
    <property type="match status" value="1"/>
</dbReference>
<protein>
    <recommendedName>
        <fullName evidence="7">Probable alpha/beta-glucosidase agdC</fullName>
        <ecNumber evidence="5">3.2.1.20</ecNumber>
        <ecNumber evidence="6">3.2.1.21</ecNumber>
    </recommendedName>
</protein>
<evidence type="ECO:0000256" key="17">
    <source>
        <dbReference type="RuleBase" id="RU361185"/>
    </source>
</evidence>
<dbReference type="InterPro" id="IPR011013">
    <property type="entry name" value="Gal_mutarotase_sf_dom"/>
</dbReference>
<dbReference type="PANTHER" id="PTHR22762:SF67">
    <property type="entry name" value="ALPHA_BETA-GLUCOSIDASE AGDC-RELATED"/>
    <property type="match status" value="1"/>
</dbReference>
<dbReference type="EC" id="3.2.1.21" evidence="6"/>
<evidence type="ECO:0000256" key="18">
    <source>
        <dbReference type="SAM" id="MobiDB-lite"/>
    </source>
</evidence>
<dbReference type="Gene3D" id="2.60.40.1760">
    <property type="entry name" value="glycosyl hydrolase (family 31)"/>
    <property type="match status" value="1"/>
</dbReference>
<evidence type="ECO:0000256" key="10">
    <source>
        <dbReference type="ARBA" id="ARBA00022801"/>
    </source>
</evidence>
<dbReference type="EC" id="3.2.1.20" evidence="5"/>
<dbReference type="Pfam" id="PF01055">
    <property type="entry name" value="Glyco_hydro_31_2nd"/>
    <property type="match status" value="1"/>
</dbReference>
<comment type="catalytic activity">
    <reaction evidence="1">
        <text>Hydrolysis of terminal, non-reducing beta-D-glucosyl residues with release of beta-D-glucose.</text>
        <dbReference type="EC" id="3.2.1.21"/>
    </reaction>
</comment>
<keyword evidence="10 17" id="KW-0378">Hydrolase</keyword>
<evidence type="ECO:0000256" key="16">
    <source>
        <dbReference type="ARBA" id="ARBA00025512"/>
    </source>
</evidence>
<dbReference type="OrthoDB" id="5839090at2759"/>
<dbReference type="EMBL" id="PDNA01000016">
    <property type="protein sequence ID" value="PGH26497.1"/>
    <property type="molecule type" value="Genomic_DNA"/>
</dbReference>
<evidence type="ECO:0000313" key="23">
    <source>
        <dbReference type="EMBL" id="PGH26497.1"/>
    </source>
</evidence>
<comment type="catalytic activity">
    <reaction evidence="2">
        <text>Hydrolysis of terminal, non-reducing (1-&gt;4)-linked alpha-D-glucose residues with release of alpha-D-glucose.</text>
        <dbReference type="EC" id="3.2.1.20"/>
    </reaction>
</comment>
<keyword evidence="12" id="KW-0119">Carbohydrate metabolism</keyword>
<sequence length="904" mass="102234">MPVRISTVQLTVSNMLALSALLLSCVGAALAVADAREPLGECPGYSVTDIHEAGDSLTADLKLAGEPCNTYGKDVEHLKLKVEYQTDSRLHIMIYDADEEVYQVPESVLPRPAVRESDAKSKSQLKFSYKKHPFSFSVSRRRTHEELFDTKGSNLIFQNQYLNLKTRLPHNPNLYGLGEHSDSFRLNTTNYTRTLWNRDSYGIPSGSNLYGSHPIYVDHRMSGTHGVFFLNSNGMDIKINTTEKNKQYLEYNVLGGVIDLYFLAGPTPKEVASQYASVVGLPVMMPYWGFGFHQCRYGYRDIFDVAEVVSNYSVANIPLETMWTDIDYMDRRKVFTLDPDRFPIERVQSLVDHLHKNNQHYIVMVDPAVSYSNNGAFNRGVVQGVFLKKRAGDILKGAVWPGVTAFPDWFHPNASEYWSNEFSVFFNRETGVNIDGLWIDMNEPANFCDWPCEDPEGWARDNDLPPEPPTERDNPRRLPGLPPIFQPDTNRVAHRSDKLGLLDRDLVNPPYEINNDAGSLSNKTLATNTSHANGLTEYDTHNLYGSMMSIASRQALLQRRPSVRPMVITRSTFAGAGAHVGKWLGDNLSTWEHYRISIAQMLSFASIFQMPMVGSDVCGFGGDAEEALCARWAMLGAFYPFYRNHNEIGSRGQEFYRWWTVAEAARKAIDIRYRLLDYIYTALHQQSTTGEPLLNPMFYIYPKDKKVPSIDLQFFYGDSILVSPVTEQGSTSVDIYLPKDIFYDFYSGIPVHGKGKFVPLTDISLTQIPLHIRGGSIIPMRSEGAQTTKELRDKSFTIVIAPDTHGKATGRLYIDDGNSIEQPQVLDVKFSYHNGVFRMEGQFALRPVETVKIKYIRILGQKEKPHKISKSQDNILHINHHSRSRTVAAEVDIPLTRPARVKIL</sequence>
<evidence type="ECO:0000256" key="15">
    <source>
        <dbReference type="ARBA" id="ARBA00023326"/>
    </source>
</evidence>
<comment type="similarity">
    <text evidence="4 17">Belongs to the glycosyl hydrolase 31 family.</text>
</comment>
<feature type="domain" description="Glycosyl hydrolase family 31 C-terminal" evidence="22">
    <location>
        <begin position="690"/>
        <end position="778"/>
    </location>
</feature>
<dbReference type="Pfam" id="PF13802">
    <property type="entry name" value="Gal_mutarotas_2"/>
    <property type="match status" value="1"/>
</dbReference>
<dbReference type="GO" id="GO:0005576">
    <property type="term" value="C:extracellular region"/>
    <property type="evidence" value="ECO:0007669"/>
    <property type="project" value="UniProtKB-SubCell"/>
</dbReference>
<evidence type="ECO:0000256" key="13">
    <source>
        <dbReference type="ARBA" id="ARBA00023295"/>
    </source>
</evidence>
<dbReference type="GO" id="GO:0004558">
    <property type="term" value="F:alpha-1,4-glucosidase activity"/>
    <property type="evidence" value="ECO:0007669"/>
    <property type="project" value="UniProtKB-EC"/>
</dbReference>
<evidence type="ECO:0000313" key="24">
    <source>
        <dbReference type="Proteomes" id="UP000224634"/>
    </source>
</evidence>
<evidence type="ECO:0000256" key="7">
    <source>
        <dbReference type="ARBA" id="ARBA00014002"/>
    </source>
</evidence>
<feature type="domain" description="Glycoside hydrolase family 31 TIM barrel" evidence="20">
    <location>
        <begin position="282"/>
        <end position="682"/>
    </location>
</feature>